<gene>
    <name evidence="2" type="ORF">GCM10007140_20250</name>
</gene>
<reference evidence="2" key="2">
    <citation type="submission" date="2020-09" db="EMBL/GenBank/DDBJ databases">
        <authorList>
            <person name="Sun Q."/>
            <person name="Zhou Y."/>
        </authorList>
    </citation>
    <scope>NUCLEOTIDE SEQUENCE</scope>
    <source>
        <strain evidence="2">CGMCC 1.12698</strain>
    </source>
</reference>
<evidence type="ECO:0000313" key="3">
    <source>
        <dbReference type="Proteomes" id="UP000605259"/>
    </source>
</evidence>
<protein>
    <submittedName>
        <fullName evidence="2">Uncharacterized protein</fullName>
    </submittedName>
</protein>
<comment type="caution">
    <text evidence="2">The sequence shown here is derived from an EMBL/GenBank/DDBJ whole genome shotgun (WGS) entry which is preliminary data.</text>
</comment>
<dbReference type="RefSeq" id="WP_188388240.1">
    <property type="nucleotide sequence ID" value="NZ_BMFK01000001.1"/>
</dbReference>
<reference evidence="2" key="1">
    <citation type="journal article" date="2014" name="Int. J. Syst. Evol. Microbiol.">
        <title>Complete genome sequence of Corynebacterium casei LMG S-19264T (=DSM 44701T), isolated from a smear-ripened cheese.</title>
        <authorList>
            <consortium name="US DOE Joint Genome Institute (JGI-PGF)"/>
            <person name="Walter F."/>
            <person name="Albersmeier A."/>
            <person name="Kalinowski J."/>
            <person name="Ruckert C."/>
        </authorList>
    </citation>
    <scope>NUCLEOTIDE SEQUENCE</scope>
    <source>
        <strain evidence="2">CGMCC 1.12698</strain>
    </source>
</reference>
<proteinExistence type="predicted"/>
<organism evidence="2 3">
    <name type="scientific">Priestia taiwanensis</name>
    <dbReference type="NCBI Taxonomy" id="1347902"/>
    <lineage>
        <taxon>Bacteria</taxon>
        <taxon>Bacillati</taxon>
        <taxon>Bacillota</taxon>
        <taxon>Bacilli</taxon>
        <taxon>Bacillales</taxon>
        <taxon>Bacillaceae</taxon>
        <taxon>Priestia</taxon>
    </lineage>
</organism>
<sequence length="53" mass="5652">MLKKVIIGALAVGIALSAGTAQAASWTPKHPDLYDENTSCSYYHDQPLSASFL</sequence>
<evidence type="ECO:0000256" key="1">
    <source>
        <dbReference type="SAM" id="SignalP"/>
    </source>
</evidence>
<name>A0A917ASB2_9BACI</name>
<keyword evidence="3" id="KW-1185">Reference proteome</keyword>
<dbReference type="EMBL" id="BMFK01000001">
    <property type="protein sequence ID" value="GGE70274.1"/>
    <property type="molecule type" value="Genomic_DNA"/>
</dbReference>
<keyword evidence="1" id="KW-0732">Signal</keyword>
<accession>A0A917ASB2</accession>
<dbReference type="Proteomes" id="UP000605259">
    <property type="component" value="Unassembled WGS sequence"/>
</dbReference>
<feature type="signal peptide" evidence="1">
    <location>
        <begin position="1"/>
        <end position="23"/>
    </location>
</feature>
<dbReference type="AlphaFoldDB" id="A0A917ASB2"/>
<evidence type="ECO:0000313" key="2">
    <source>
        <dbReference type="EMBL" id="GGE70274.1"/>
    </source>
</evidence>
<feature type="chain" id="PRO_5037664074" evidence="1">
    <location>
        <begin position="24"/>
        <end position="53"/>
    </location>
</feature>